<protein>
    <recommendedName>
        <fullName evidence="3">Aminomethyltransferase</fullName>
    </recommendedName>
</protein>
<dbReference type="EMBL" id="LT991977">
    <property type="protein sequence ID" value="SPK76769.1"/>
    <property type="molecule type" value="Genomic_DNA"/>
</dbReference>
<dbReference type="AlphaFoldDB" id="A0A375HN37"/>
<organism evidence="1 2">
    <name type="scientific">Cupriavidus taiwanensis</name>
    <dbReference type="NCBI Taxonomy" id="164546"/>
    <lineage>
        <taxon>Bacteria</taxon>
        <taxon>Pseudomonadati</taxon>
        <taxon>Pseudomonadota</taxon>
        <taxon>Betaproteobacteria</taxon>
        <taxon>Burkholderiales</taxon>
        <taxon>Burkholderiaceae</taxon>
        <taxon>Cupriavidus</taxon>
    </lineage>
</organism>
<name>A0A375HN37_9BURK</name>
<dbReference type="InterPro" id="IPR009078">
    <property type="entry name" value="Ferritin-like_SF"/>
</dbReference>
<sequence length="323" mass="35923">MSKTSDTADPVAARLRGSAAQACATTALSVEQAELADHAMRHWTDPSPGAIRIGSARHLQLFCNMLLQTHNPYKPAVIDWPALAPQALHRVTSLPIWDIAVQTEGRASIRVQTFAATVSDPLLRRALEMDGAEEARHKVVLSKLVEAYGIALAPEPDYPPPRDPEWGWLVTGYSECIDSFFAFGLFAAARRSGFFPAELVETFEPVIQEEGRHILFFVNWAAWYRRNLPWWRRPLFALKVARVWAFLIWERIGIARGIDADGVAQDANFTMNGSAALGEALTPGAMIGLCLAENDRRMAGYDARLLRPDTVPRLARLARRLLK</sequence>
<geneLocation type="plasmid" evidence="1">
    <name>II</name>
</geneLocation>
<keyword evidence="1" id="KW-0614">Plasmid</keyword>
<gene>
    <name evidence="1" type="ORF">CT19425_MP80398</name>
</gene>
<accession>A0A375HN37</accession>
<evidence type="ECO:0000313" key="1">
    <source>
        <dbReference type="EMBL" id="SPK76769.1"/>
    </source>
</evidence>
<dbReference type="Proteomes" id="UP000255505">
    <property type="component" value="Plasmid II"/>
</dbReference>
<dbReference type="SUPFAM" id="SSF47240">
    <property type="entry name" value="Ferritin-like"/>
    <property type="match status" value="1"/>
</dbReference>
<evidence type="ECO:0008006" key="3">
    <source>
        <dbReference type="Google" id="ProtNLM"/>
    </source>
</evidence>
<proteinExistence type="predicted"/>
<evidence type="ECO:0000313" key="2">
    <source>
        <dbReference type="Proteomes" id="UP000255505"/>
    </source>
</evidence>
<reference evidence="1 2" key="1">
    <citation type="submission" date="2018-01" db="EMBL/GenBank/DDBJ databases">
        <authorList>
            <person name="Gaut B.S."/>
            <person name="Morton B.R."/>
            <person name="Clegg M.T."/>
            <person name="Duvall M.R."/>
        </authorList>
    </citation>
    <scope>NUCLEOTIDE SEQUENCE [LARGE SCALE GENOMIC DNA]</scope>
    <source>
        <strain evidence="1">Cupriavidus taiwanensis LMG 19425</strain>
        <plasmid evidence="2">Plasmid ii</plasmid>
    </source>
</reference>